<dbReference type="Gene3D" id="3.30.1380.10">
    <property type="match status" value="1"/>
</dbReference>
<dbReference type="PANTHER" id="PTHR34385">
    <property type="entry name" value="D-ALANYL-D-ALANINE CARBOXYPEPTIDASE"/>
    <property type="match status" value="1"/>
</dbReference>
<evidence type="ECO:0000313" key="3">
    <source>
        <dbReference type="EMBL" id="OLU36369.1"/>
    </source>
</evidence>
<dbReference type="GO" id="GO:0006508">
    <property type="term" value="P:proteolysis"/>
    <property type="evidence" value="ECO:0007669"/>
    <property type="project" value="InterPro"/>
</dbReference>
<organism evidence="3 4">
    <name type="scientific">Ileibacterium valens</name>
    <dbReference type="NCBI Taxonomy" id="1862668"/>
    <lineage>
        <taxon>Bacteria</taxon>
        <taxon>Bacillati</taxon>
        <taxon>Bacillota</taxon>
        <taxon>Erysipelotrichia</taxon>
        <taxon>Erysipelotrichales</taxon>
        <taxon>Erysipelotrichaceae</taxon>
        <taxon>Ileibacterium</taxon>
    </lineage>
</organism>
<dbReference type="Pfam" id="PF02557">
    <property type="entry name" value="VanY"/>
    <property type="match status" value="1"/>
</dbReference>
<evidence type="ECO:0000256" key="1">
    <source>
        <dbReference type="SAM" id="Phobius"/>
    </source>
</evidence>
<dbReference type="EMBL" id="MPJW01000276">
    <property type="protein sequence ID" value="OLU36369.1"/>
    <property type="molecule type" value="Genomic_DNA"/>
</dbReference>
<evidence type="ECO:0000259" key="2">
    <source>
        <dbReference type="Pfam" id="PF02557"/>
    </source>
</evidence>
<dbReference type="Proteomes" id="UP000186341">
    <property type="component" value="Unassembled WGS sequence"/>
</dbReference>
<dbReference type="InterPro" id="IPR009045">
    <property type="entry name" value="Zn_M74/Hedgehog-like"/>
</dbReference>
<feature type="transmembrane region" description="Helical" evidence="1">
    <location>
        <begin position="12"/>
        <end position="31"/>
    </location>
</feature>
<keyword evidence="1" id="KW-0472">Membrane</keyword>
<dbReference type="OrthoDB" id="9792074at2"/>
<evidence type="ECO:0000313" key="4">
    <source>
        <dbReference type="Proteomes" id="UP000186341"/>
    </source>
</evidence>
<keyword evidence="1" id="KW-0812">Transmembrane</keyword>
<keyword evidence="1" id="KW-1133">Transmembrane helix</keyword>
<comment type="caution">
    <text evidence="3">The sequence shown here is derived from an EMBL/GenBank/DDBJ whole genome shotgun (WGS) entry which is preliminary data.</text>
</comment>
<dbReference type="InterPro" id="IPR003709">
    <property type="entry name" value="VanY-like_core_dom"/>
</dbReference>
<dbReference type="GeneID" id="82203965"/>
<dbReference type="GO" id="GO:0008233">
    <property type="term" value="F:peptidase activity"/>
    <property type="evidence" value="ECO:0007669"/>
    <property type="project" value="InterPro"/>
</dbReference>
<dbReference type="InterPro" id="IPR052179">
    <property type="entry name" value="DD-CPase-like"/>
</dbReference>
<dbReference type="PANTHER" id="PTHR34385:SF1">
    <property type="entry name" value="PEPTIDOGLYCAN L-ALANYL-D-GLUTAMATE ENDOPEPTIDASE CWLK"/>
    <property type="match status" value="1"/>
</dbReference>
<proteinExistence type="predicted"/>
<feature type="domain" description="D-alanyl-D-alanine carboxypeptidase-like core" evidence="2">
    <location>
        <begin position="267"/>
        <end position="310"/>
    </location>
</feature>
<sequence>MNDKLTIRIRLWRGAIFLVCFLLFLQCYYLLDIHYNPLARYPYGTPEQREMIEMILSDDDIDYLITSQMDPEIFLPFMLSEGFNIRNAYYYETAMQTRSAQPEIVVDFVNMFRKRWTLSEMENYLRFYSYNDIVDFYDNSGQASLVNKPDDPLLILDQKSSVWTYRPANLRMDGSLILDQEAMNAFLAMQMAASGEGIDLQPLAGYISYRQQKDNAASNPYPNSRNLPYGSREEQLGFTLILEPATRYISSIPATMEGGYLQSPLSEQDQRISDWLESHASEYGFIIRYPADKSEKTQENYQPFILRYTGITAAREMENMNLCLEEYVQMTQATK</sequence>
<gene>
    <name evidence="3" type="ORF">BO222_12625</name>
</gene>
<protein>
    <recommendedName>
        <fullName evidence="2">D-alanyl-D-alanine carboxypeptidase-like core domain-containing protein</fullName>
    </recommendedName>
</protein>
<dbReference type="AlphaFoldDB" id="A0A1U7NCM9"/>
<reference evidence="3 4" key="1">
    <citation type="submission" date="2016-11" db="EMBL/GenBank/DDBJ databases">
        <title>Description of two novel members of the family Erysipelotrichaceae: Ileibacterium lipovorans gen. nov., sp. nov. and Dubosiella newyorkensis, gen. nov., sp. nov.</title>
        <authorList>
            <person name="Cox L.M."/>
            <person name="Sohn J."/>
            <person name="Tyrrell K.L."/>
            <person name="Citron D.M."/>
            <person name="Lawson P.A."/>
            <person name="Patel N.B."/>
            <person name="Iizumi T."/>
            <person name="Perez-Perez G.I."/>
            <person name="Goldstein E.J."/>
            <person name="Blaser M.J."/>
        </authorList>
    </citation>
    <scope>NUCLEOTIDE SEQUENCE [LARGE SCALE GENOMIC DNA]</scope>
    <source>
        <strain evidence="3 4">NYU-BL-A3</strain>
    </source>
</reference>
<name>A0A1U7NCM9_9FIRM</name>
<dbReference type="RefSeq" id="WP_075821109.1">
    <property type="nucleotide sequence ID" value="NZ_CAOUMU010000145.1"/>
</dbReference>
<dbReference type="SUPFAM" id="SSF55166">
    <property type="entry name" value="Hedgehog/DD-peptidase"/>
    <property type="match status" value="1"/>
</dbReference>
<keyword evidence="4" id="KW-1185">Reference proteome</keyword>
<accession>A0A1U7NCM9</accession>